<reference evidence="6" key="1">
    <citation type="submission" date="2019-08" db="EMBL/GenBank/DDBJ databases">
        <title>The improved chromosome-level genome for the pearl oyster Pinctada fucata martensii using PacBio sequencing and Hi-C.</title>
        <authorList>
            <person name="Zheng Z."/>
        </authorList>
    </citation>
    <scope>NUCLEOTIDE SEQUENCE</scope>
    <source>
        <strain evidence="6">ZZ-2019</strain>
        <tissue evidence="6">Adductor muscle</tissue>
    </source>
</reference>
<dbReference type="InterPro" id="IPR050822">
    <property type="entry name" value="Cerebellin_Synaptic_Org"/>
</dbReference>
<keyword evidence="4" id="KW-0175">Coiled coil</keyword>
<dbReference type="PANTHER" id="PTHR22923">
    <property type="entry name" value="CEREBELLIN-RELATED"/>
    <property type="match status" value="1"/>
</dbReference>
<dbReference type="Gene3D" id="2.60.120.40">
    <property type="match status" value="1"/>
</dbReference>
<organism evidence="6 7">
    <name type="scientific">Pinctada imbricata</name>
    <name type="common">Atlantic pearl-oyster</name>
    <name type="synonym">Pinctada martensii</name>
    <dbReference type="NCBI Taxonomy" id="66713"/>
    <lineage>
        <taxon>Eukaryota</taxon>
        <taxon>Metazoa</taxon>
        <taxon>Spiralia</taxon>
        <taxon>Lophotrochozoa</taxon>
        <taxon>Mollusca</taxon>
        <taxon>Bivalvia</taxon>
        <taxon>Autobranchia</taxon>
        <taxon>Pteriomorphia</taxon>
        <taxon>Pterioida</taxon>
        <taxon>Pterioidea</taxon>
        <taxon>Pteriidae</taxon>
        <taxon>Pinctada</taxon>
    </lineage>
</organism>
<keyword evidence="7" id="KW-1185">Reference proteome</keyword>
<sequence>MTNWIRLIGIESKDGTQRRLLTRLEDLEKLVKKHKKENDRKFLENGDDNKTIAFTVSSSKNLENYNNQRIIYDKVITNTGNAYNKTTGIFTCPVSGTYVFTWSTMSSSAKQSCYAFIYHNGHKLMMSHSYEHSGGYHEVASNTMVLSLKKNELVWIGTTHGIYCYGYPYTGFSGWKL</sequence>
<feature type="domain" description="C1q" evidence="5">
    <location>
        <begin position="47"/>
        <end position="177"/>
    </location>
</feature>
<evidence type="ECO:0000256" key="2">
    <source>
        <dbReference type="ARBA" id="ARBA00022525"/>
    </source>
</evidence>
<protein>
    <recommendedName>
        <fullName evidence="5">C1q domain-containing protein</fullName>
    </recommendedName>
</protein>
<keyword evidence="2" id="KW-0964">Secreted</keyword>
<accession>A0AA88YUY3</accession>
<dbReference type="EMBL" id="VSWD01000003">
    <property type="protein sequence ID" value="KAK3106200.1"/>
    <property type="molecule type" value="Genomic_DNA"/>
</dbReference>
<dbReference type="GO" id="GO:0005576">
    <property type="term" value="C:extracellular region"/>
    <property type="evidence" value="ECO:0007669"/>
    <property type="project" value="UniProtKB-SubCell"/>
</dbReference>
<feature type="coiled-coil region" evidence="4">
    <location>
        <begin position="17"/>
        <end position="44"/>
    </location>
</feature>
<dbReference type="Proteomes" id="UP001186944">
    <property type="component" value="Unassembled WGS sequence"/>
</dbReference>
<evidence type="ECO:0000256" key="1">
    <source>
        <dbReference type="ARBA" id="ARBA00004613"/>
    </source>
</evidence>
<evidence type="ECO:0000256" key="4">
    <source>
        <dbReference type="SAM" id="Coils"/>
    </source>
</evidence>
<proteinExistence type="predicted"/>
<dbReference type="PROSITE" id="PS50871">
    <property type="entry name" value="C1Q"/>
    <property type="match status" value="1"/>
</dbReference>
<evidence type="ECO:0000313" key="7">
    <source>
        <dbReference type="Proteomes" id="UP001186944"/>
    </source>
</evidence>
<evidence type="ECO:0000259" key="5">
    <source>
        <dbReference type="PROSITE" id="PS50871"/>
    </source>
</evidence>
<evidence type="ECO:0000256" key="3">
    <source>
        <dbReference type="ARBA" id="ARBA00022729"/>
    </source>
</evidence>
<dbReference type="AlphaFoldDB" id="A0AA88YUY3"/>
<evidence type="ECO:0000313" key="6">
    <source>
        <dbReference type="EMBL" id="KAK3106200.1"/>
    </source>
</evidence>
<gene>
    <name evidence="6" type="ORF">FSP39_014926</name>
</gene>
<dbReference type="PRINTS" id="PR00007">
    <property type="entry name" value="COMPLEMNTC1Q"/>
</dbReference>
<dbReference type="SUPFAM" id="SSF49842">
    <property type="entry name" value="TNF-like"/>
    <property type="match status" value="1"/>
</dbReference>
<dbReference type="Pfam" id="PF00386">
    <property type="entry name" value="C1q"/>
    <property type="match status" value="1"/>
</dbReference>
<comment type="subcellular location">
    <subcellularLocation>
        <location evidence="1">Secreted</location>
    </subcellularLocation>
</comment>
<keyword evidence="3" id="KW-0732">Signal</keyword>
<comment type="caution">
    <text evidence="6">The sequence shown here is derived from an EMBL/GenBank/DDBJ whole genome shotgun (WGS) entry which is preliminary data.</text>
</comment>
<dbReference type="InterPro" id="IPR008983">
    <property type="entry name" value="Tumour_necrosis_fac-like_dom"/>
</dbReference>
<name>A0AA88YUY3_PINIB</name>
<dbReference type="SMART" id="SM00110">
    <property type="entry name" value="C1Q"/>
    <property type="match status" value="1"/>
</dbReference>
<dbReference type="PANTHER" id="PTHR22923:SF116">
    <property type="entry name" value="C1Q DOMAIN-CONTAINING PROTEIN"/>
    <property type="match status" value="1"/>
</dbReference>
<dbReference type="InterPro" id="IPR001073">
    <property type="entry name" value="C1q_dom"/>
</dbReference>